<feature type="domain" description="CHAT" evidence="2">
    <location>
        <begin position="693"/>
        <end position="929"/>
    </location>
</feature>
<reference evidence="3 4" key="1">
    <citation type="submission" date="2019-08" db="EMBL/GenBank/DDBJ databases">
        <title>Actinomadura sp. nov. CYP1-5 isolated from mountain soil.</title>
        <authorList>
            <person name="Songsumanus A."/>
            <person name="Kuncharoen N."/>
            <person name="Kudo T."/>
            <person name="Yuki M."/>
            <person name="Igarashi Y."/>
            <person name="Tanasupawat S."/>
        </authorList>
    </citation>
    <scope>NUCLEOTIDE SEQUENCE [LARGE SCALE GENOMIC DNA]</scope>
    <source>
        <strain evidence="3 4">GKU157</strain>
    </source>
</reference>
<name>A0A5D0UDZ1_9ACTN</name>
<dbReference type="SMART" id="SM00028">
    <property type="entry name" value="TPR"/>
    <property type="match status" value="2"/>
</dbReference>
<dbReference type="Pfam" id="PF12770">
    <property type="entry name" value="CHAT"/>
    <property type="match status" value="1"/>
</dbReference>
<dbReference type="SUPFAM" id="SSF48452">
    <property type="entry name" value="TPR-like"/>
    <property type="match status" value="1"/>
</dbReference>
<dbReference type="EMBL" id="VSFF01000004">
    <property type="protein sequence ID" value="TYC16020.1"/>
    <property type="molecule type" value="Genomic_DNA"/>
</dbReference>
<keyword evidence="4" id="KW-1185">Reference proteome</keyword>
<proteinExistence type="predicted"/>
<protein>
    <submittedName>
        <fullName evidence="3">CHAT domain-containing protein</fullName>
    </submittedName>
</protein>
<sequence length="933" mass="104317">MSDDISSFNAEQRRELLSLYDLLMTELSAALTPEQEALFGFTRHQLRNDQQVADDVVVRGLRILGEQANADRRPDLWRKVRRVLYEVTADPALGPPSDARLKYSGPPLTRPQLRRLRSLYDLALEELHDVLTPDEFAVFDAVRHRLRNDLPMTDLAVMGLRELGGLAADHRRSELVVRLLRSYLDLIPDAWSIWYDLGNHLVHSADLEAALSAYDEALHRNPDHAYSWYNRGWVHYELKHYDDAVADFVAAARLDCDLRSFAKAITRRIIKVRGFTAVFEIITDSTLPLSQRQKIVQALQEAIDDARDFDGWYLTTPPDLSQDAESQLAALALRAELADIRRESPLTPGFLFFSRTTTEYNVKVVEESELHEKLWYLSPDGRPSAPDRVRHLQRLEEALRVGRRLGALEAVWAVHYVAGAIALSCHMDGAVDWPSPVLRLAVARRSADGIHPDDRGNAAKVEHWIRERGGKNVSDYALSQFRAAADTLNELSLALAGPDTEAVIFPADMNQLLTEYIDDTEGRIEQDTPIPVRLGSTLRAESLWLLIEPVYREWVLAADYGGRPDARLTALCHARQFNAVAATELWSEVPAELWQACRARIVEAYDTDITITEVQEALGPETVLADYYTYEIFGETVSRLAITASEAAVTTRDVNVTGGELRAMITSGRPATLCSTGFPSQVEDPLVLPSPLPRTVILVPYGYLRELPIHALPTVRAAMDRGEVDRVVYLPTVSFATRPYRPPTRPERALFVGCDPAGDIGFDADLESLREYVDEVTVLTDDDATLATVLTEMQRHDLVHFACHGDLDPRLAAGYLELADARLYPWDVLAQPVPQTVVMNACLGISVQRIETTSDGAFGLHDAFLLAGARHVVGGLWEVHEWTARQFAKSMYRRLSAGLDVPAAVASAQQDLYSATPDPFLWAPHACFGEWRS</sequence>
<comment type="caution">
    <text evidence="3">The sequence shown here is derived from an EMBL/GenBank/DDBJ whole genome shotgun (WGS) entry which is preliminary data.</text>
</comment>
<evidence type="ECO:0000313" key="3">
    <source>
        <dbReference type="EMBL" id="TYC16020.1"/>
    </source>
</evidence>
<dbReference type="RefSeq" id="WP_148349815.1">
    <property type="nucleotide sequence ID" value="NZ_JBHSBF010000009.1"/>
</dbReference>
<dbReference type="OrthoDB" id="4149784at2"/>
<accession>A0A5D0UDZ1</accession>
<dbReference type="Gene3D" id="1.25.40.10">
    <property type="entry name" value="Tetratricopeptide repeat domain"/>
    <property type="match status" value="1"/>
</dbReference>
<dbReference type="PROSITE" id="PS50005">
    <property type="entry name" value="TPR"/>
    <property type="match status" value="1"/>
</dbReference>
<dbReference type="AlphaFoldDB" id="A0A5D0UDZ1"/>
<dbReference type="InterPro" id="IPR024983">
    <property type="entry name" value="CHAT_dom"/>
</dbReference>
<dbReference type="Proteomes" id="UP000322634">
    <property type="component" value="Unassembled WGS sequence"/>
</dbReference>
<evidence type="ECO:0000313" key="4">
    <source>
        <dbReference type="Proteomes" id="UP000322634"/>
    </source>
</evidence>
<feature type="repeat" description="TPR" evidence="1">
    <location>
        <begin position="191"/>
        <end position="224"/>
    </location>
</feature>
<dbReference type="Pfam" id="PF13432">
    <property type="entry name" value="TPR_16"/>
    <property type="match status" value="1"/>
</dbReference>
<dbReference type="InterPro" id="IPR011990">
    <property type="entry name" value="TPR-like_helical_dom_sf"/>
</dbReference>
<organism evidence="3 4">
    <name type="scientific">Actinomadura syzygii</name>
    <dbReference type="NCBI Taxonomy" id="1427538"/>
    <lineage>
        <taxon>Bacteria</taxon>
        <taxon>Bacillati</taxon>
        <taxon>Actinomycetota</taxon>
        <taxon>Actinomycetes</taxon>
        <taxon>Streptosporangiales</taxon>
        <taxon>Thermomonosporaceae</taxon>
        <taxon>Actinomadura</taxon>
    </lineage>
</organism>
<evidence type="ECO:0000259" key="2">
    <source>
        <dbReference type="Pfam" id="PF12770"/>
    </source>
</evidence>
<keyword evidence="1" id="KW-0802">TPR repeat</keyword>
<gene>
    <name evidence="3" type="ORF">FXF65_11890</name>
</gene>
<dbReference type="InterPro" id="IPR019734">
    <property type="entry name" value="TPR_rpt"/>
</dbReference>
<evidence type="ECO:0000256" key="1">
    <source>
        <dbReference type="PROSITE-ProRule" id="PRU00339"/>
    </source>
</evidence>